<reference evidence="2" key="1">
    <citation type="submission" date="2020-02" db="EMBL/GenBank/DDBJ databases">
        <authorList>
            <person name="Meier V. D."/>
        </authorList>
    </citation>
    <scope>NUCLEOTIDE SEQUENCE</scope>
    <source>
        <strain evidence="2">AVDCRST_MAG87</strain>
    </source>
</reference>
<protein>
    <submittedName>
        <fullName evidence="2">Uncharacterized protein</fullName>
    </submittedName>
</protein>
<proteinExistence type="predicted"/>
<dbReference type="AlphaFoldDB" id="A0A6J4U4F0"/>
<feature type="non-terminal residue" evidence="2">
    <location>
        <position position="1"/>
    </location>
</feature>
<accession>A0A6J4U4F0</accession>
<name>A0A6J4U4F0_9BACT</name>
<organism evidence="2">
    <name type="scientific">uncultured Thermomicrobiales bacterium</name>
    <dbReference type="NCBI Taxonomy" id="1645740"/>
    <lineage>
        <taxon>Bacteria</taxon>
        <taxon>Pseudomonadati</taxon>
        <taxon>Thermomicrobiota</taxon>
        <taxon>Thermomicrobia</taxon>
        <taxon>Thermomicrobiales</taxon>
        <taxon>environmental samples</taxon>
    </lineage>
</organism>
<feature type="region of interest" description="Disordered" evidence="1">
    <location>
        <begin position="1"/>
        <end position="30"/>
    </location>
</feature>
<feature type="non-terminal residue" evidence="2">
    <location>
        <position position="40"/>
    </location>
</feature>
<evidence type="ECO:0000313" key="2">
    <source>
        <dbReference type="EMBL" id="CAA9540120.1"/>
    </source>
</evidence>
<gene>
    <name evidence="2" type="ORF">AVDCRST_MAG87-24</name>
</gene>
<sequence length="40" mass="4592">ARLRDQRQYGPAGRQCPLQPPTGRYPTLGRRFHCRGLGRV</sequence>
<evidence type="ECO:0000256" key="1">
    <source>
        <dbReference type="SAM" id="MobiDB-lite"/>
    </source>
</evidence>
<dbReference type="EMBL" id="CADCWJ010000010">
    <property type="protein sequence ID" value="CAA9540120.1"/>
    <property type="molecule type" value="Genomic_DNA"/>
</dbReference>